<dbReference type="PROSITE" id="PS50010">
    <property type="entry name" value="DH_2"/>
    <property type="match status" value="1"/>
</dbReference>
<dbReference type="AlphaFoldDB" id="A0ABD2VXH2"/>
<dbReference type="EMBL" id="JBJJXI010000157">
    <property type="protein sequence ID" value="KAL3385444.1"/>
    <property type="molecule type" value="Genomic_DNA"/>
</dbReference>
<comment type="caution">
    <text evidence="2">The sequence shown here is derived from an EMBL/GenBank/DDBJ whole genome shotgun (WGS) entry which is preliminary data.</text>
</comment>
<dbReference type="InterPro" id="IPR035899">
    <property type="entry name" value="DBL_dom_sf"/>
</dbReference>
<accession>A0ABD2VXH2</accession>
<sequence length="226" mass="26377">MRFERARSSRSFFCFHLQLSAVSPSPISSIVGPVTLKFRVARARILLAGSRAEVDLDADVKLLHGEVLLIEDCARLYSPLGDTDRRHRWTEKLLYAEEEYWERLSSAKDQYAKAMTRKYSEFKDILFKPLADLAKVIFDFCQRIQEWLENWPGESFKPSDLFPASLWSAYWAYLERYAEARRTLDRLEAEDSPLLRFLEQRQAAAKYSPSALLLLPVSSLYFYRNT</sequence>
<evidence type="ECO:0000313" key="3">
    <source>
        <dbReference type="Proteomes" id="UP001627154"/>
    </source>
</evidence>
<name>A0ABD2VXH2_9HYME</name>
<evidence type="ECO:0000259" key="1">
    <source>
        <dbReference type="PROSITE" id="PS50010"/>
    </source>
</evidence>
<dbReference type="InterPro" id="IPR000219">
    <property type="entry name" value="DH_dom"/>
</dbReference>
<dbReference type="Proteomes" id="UP001627154">
    <property type="component" value="Unassembled WGS sequence"/>
</dbReference>
<evidence type="ECO:0000313" key="2">
    <source>
        <dbReference type="EMBL" id="KAL3385444.1"/>
    </source>
</evidence>
<feature type="domain" description="DH" evidence="1">
    <location>
        <begin position="85"/>
        <end position="226"/>
    </location>
</feature>
<dbReference type="SUPFAM" id="SSF48065">
    <property type="entry name" value="DBL homology domain (DH-domain)"/>
    <property type="match status" value="1"/>
</dbReference>
<gene>
    <name evidence="2" type="ORF">TKK_019008</name>
</gene>
<dbReference type="Gene3D" id="1.20.900.10">
    <property type="entry name" value="Dbl homology (DH) domain"/>
    <property type="match status" value="1"/>
</dbReference>
<keyword evidence="3" id="KW-1185">Reference proteome</keyword>
<protein>
    <recommendedName>
        <fullName evidence="1">DH domain-containing protein</fullName>
    </recommendedName>
</protein>
<organism evidence="2 3">
    <name type="scientific">Trichogramma kaykai</name>
    <dbReference type="NCBI Taxonomy" id="54128"/>
    <lineage>
        <taxon>Eukaryota</taxon>
        <taxon>Metazoa</taxon>
        <taxon>Ecdysozoa</taxon>
        <taxon>Arthropoda</taxon>
        <taxon>Hexapoda</taxon>
        <taxon>Insecta</taxon>
        <taxon>Pterygota</taxon>
        <taxon>Neoptera</taxon>
        <taxon>Endopterygota</taxon>
        <taxon>Hymenoptera</taxon>
        <taxon>Apocrita</taxon>
        <taxon>Proctotrupomorpha</taxon>
        <taxon>Chalcidoidea</taxon>
        <taxon>Trichogrammatidae</taxon>
        <taxon>Trichogramma</taxon>
    </lineage>
</organism>
<reference evidence="2 3" key="1">
    <citation type="journal article" date="2024" name="bioRxiv">
        <title>A reference genome for Trichogramma kaykai: A tiny desert-dwelling parasitoid wasp with competing sex-ratio distorters.</title>
        <authorList>
            <person name="Culotta J."/>
            <person name="Lindsey A.R."/>
        </authorList>
    </citation>
    <scope>NUCLEOTIDE SEQUENCE [LARGE SCALE GENOMIC DNA]</scope>
    <source>
        <strain evidence="2 3">KSX58</strain>
    </source>
</reference>
<proteinExistence type="predicted"/>